<proteinExistence type="predicted"/>
<keyword evidence="1" id="KW-0472">Membrane</keyword>
<evidence type="ECO:0000256" key="1">
    <source>
        <dbReference type="SAM" id="Phobius"/>
    </source>
</evidence>
<dbReference type="RefSeq" id="WP_209143870.1">
    <property type="nucleotide sequence ID" value="NZ_JAGHKP010000001.1"/>
</dbReference>
<keyword evidence="1" id="KW-0812">Transmembrane</keyword>
<evidence type="ECO:0000313" key="3">
    <source>
        <dbReference type="Proteomes" id="UP000679126"/>
    </source>
</evidence>
<accession>A0ABS3YA98</accession>
<protein>
    <submittedName>
        <fullName evidence="2">Uncharacterized protein</fullName>
    </submittedName>
</protein>
<feature type="transmembrane region" description="Helical" evidence="1">
    <location>
        <begin position="6"/>
        <end position="24"/>
    </location>
</feature>
<sequence length="172" mass="19342">MKRSTFVPWLIVLLLLAILIYRELNRKIPVNGERVKEHVISMKQAEGYTKAFKEAKTLLMRQLPNPGYLDSNFNLPQCELFNKDAIGAILNKPGTEGLRIYLGLNPKKEVCFVLVPVTGKGKDITERLAIDYNSWLPGISSARAGYTEDAEAIERGLRCPHICDLESPLSKN</sequence>
<gene>
    <name evidence="2" type="ORF">J7I43_05015</name>
</gene>
<dbReference type="Proteomes" id="UP000679126">
    <property type="component" value="Unassembled WGS sequence"/>
</dbReference>
<organism evidence="2 3">
    <name type="scientific">Chitinophaga chungangae</name>
    <dbReference type="NCBI Taxonomy" id="2821488"/>
    <lineage>
        <taxon>Bacteria</taxon>
        <taxon>Pseudomonadati</taxon>
        <taxon>Bacteroidota</taxon>
        <taxon>Chitinophagia</taxon>
        <taxon>Chitinophagales</taxon>
        <taxon>Chitinophagaceae</taxon>
        <taxon>Chitinophaga</taxon>
    </lineage>
</organism>
<name>A0ABS3YA98_9BACT</name>
<keyword evidence="3" id="KW-1185">Reference proteome</keyword>
<dbReference type="EMBL" id="JAGHKP010000001">
    <property type="protein sequence ID" value="MBO9151556.1"/>
    <property type="molecule type" value="Genomic_DNA"/>
</dbReference>
<evidence type="ECO:0000313" key="2">
    <source>
        <dbReference type="EMBL" id="MBO9151556.1"/>
    </source>
</evidence>
<comment type="caution">
    <text evidence="2">The sequence shown here is derived from an EMBL/GenBank/DDBJ whole genome shotgun (WGS) entry which is preliminary data.</text>
</comment>
<reference evidence="3" key="1">
    <citation type="submission" date="2021-03" db="EMBL/GenBank/DDBJ databases">
        <title>Assistant Professor.</title>
        <authorList>
            <person name="Huq M.A."/>
        </authorList>
    </citation>
    <scope>NUCLEOTIDE SEQUENCE [LARGE SCALE GENOMIC DNA]</scope>
    <source>
        <strain evidence="3">MAH-28</strain>
    </source>
</reference>
<keyword evidence="1" id="KW-1133">Transmembrane helix</keyword>